<dbReference type="InParanoid" id="A0A3Q7GDV1"/>
<keyword evidence="3" id="KW-1185">Reference proteome</keyword>
<dbReference type="EnsemblPlants" id="Solyc05g015410.3.1">
    <property type="protein sequence ID" value="Solyc05g015410.3.1.1"/>
    <property type="gene ID" value="Solyc05g015410.3"/>
</dbReference>
<dbReference type="OMA" id="EDTIRCS"/>
<sequence>MEFAHRNWMMYDRTHPNRSGLRVEFMDGVKEFIAKAKTENDFLIEDTIRCSCAKCKCIKLLKQDKVELHIIKRSLWIIIMCGQFMERMRSM</sequence>
<dbReference type="InterPro" id="IPR029480">
    <property type="entry name" value="Transpos_assoc"/>
</dbReference>
<reference evidence="2" key="2">
    <citation type="submission" date="2019-01" db="UniProtKB">
        <authorList>
            <consortium name="EnsemblPlants"/>
        </authorList>
    </citation>
    <scope>IDENTIFICATION</scope>
    <source>
        <strain evidence="2">cv. Heinz 1706</strain>
    </source>
</reference>
<accession>A0A3Q7GDV1</accession>
<reference evidence="2" key="1">
    <citation type="journal article" date="2012" name="Nature">
        <title>The tomato genome sequence provides insights into fleshy fruit evolution.</title>
        <authorList>
            <consortium name="Tomato Genome Consortium"/>
        </authorList>
    </citation>
    <scope>NUCLEOTIDE SEQUENCE [LARGE SCALE GENOMIC DNA]</scope>
    <source>
        <strain evidence="2">cv. Heinz 1706</strain>
    </source>
</reference>
<dbReference type="Proteomes" id="UP000004994">
    <property type="component" value="Chromosome 5"/>
</dbReference>
<protein>
    <recommendedName>
        <fullName evidence="1">Transposase-associated domain-containing protein</fullName>
    </recommendedName>
</protein>
<evidence type="ECO:0000313" key="2">
    <source>
        <dbReference type="EnsemblPlants" id="Solyc05g015410.3.1.1"/>
    </source>
</evidence>
<dbReference type="STRING" id="4081.A0A3Q7GDV1"/>
<feature type="domain" description="Transposase-associated" evidence="1">
    <location>
        <begin position="6"/>
        <end position="73"/>
    </location>
</feature>
<evidence type="ECO:0000259" key="1">
    <source>
        <dbReference type="Pfam" id="PF13963"/>
    </source>
</evidence>
<dbReference type="AlphaFoldDB" id="A0A3Q7GDV1"/>
<dbReference type="Gramene" id="Solyc05g015410.3.1">
    <property type="protein sequence ID" value="Solyc05g015410.3.1.1"/>
    <property type="gene ID" value="Solyc05g015410.3"/>
</dbReference>
<name>A0A3Q7GDV1_SOLLC</name>
<evidence type="ECO:0000313" key="3">
    <source>
        <dbReference type="Proteomes" id="UP000004994"/>
    </source>
</evidence>
<organism evidence="2">
    <name type="scientific">Solanum lycopersicum</name>
    <name type="common">Tomato</name>
    <name type="synonym">Lycopersicon esculentum</name>
    <dbReference type="NCBI Taxonomy" id="4081"/>
    <lineage>
        <taxon>Eukaryota</taxon>
        <taxon>Viridiplantae</taxon>
        <taxon>Streptophyta</taxon>
        <taxon>Embryophyta</taxon>
        <taxon>Tracheophyta</taxon>
        <taxon>Spermatophyta</taxon>
        <taxon>Magnoliopsida</taxon>
        <taxon>eudicotyledons</taxon>
        <taxon>Gunneridae</taxon>
        <taxon>Pentapetalae</taxon>
        <taxon>asterids</taxon>
        <taxon>lamiids</taxon>
        <taxon>Solanales</taxon>
        <taxon>Solanaceae</taxon>
        <taxon>Solanoideae</taxon>
        <taxon>Solaneae</taxon>
        <taxon>Solanum</taxon>
        <taxon>Solanum subgen. Lycopersicon</taxon>
    </lineage>
</organism>
<dbReference type="Pfam" id="PF13963">
    <property type="entry name" value="Transpos_assoc"/>
    <property type="match status" value="1"/>
</dbReference>
<proteinExistence type="predicted"/>